<name>A0AAW0BSC0_9AGAR</name>
<protein>
    <submittedName>
        <fullName evidence="2">Uncharacterized protein</fullName>
    </submittedName>
</protein>
<feature type="compositionally biased region" description="Basic and acidic residues" evidence="1">
    <location>
        <begin position="81"/>
        <end position="106"/>
    </location>
</feature>
<evidence type="ECO:0000313" key="2">
    <source>
        <dbReference type="EMBL" id="KAK7029757.1"/>
    </source>
</evidence>
<feature type="region of interest" description="Disordered" evidence="1">
    <location>
        <begin position="67"/>
        <end position="167"/>
    </location>
</feature>
<evidence type="ECO:0000256" key="1">
    <source>
        <dbReference type="SAM" id="MobiDB-lite"/>
    </source>
</evidence>
<keyword evidence="3" id="KW-1185">Reference proteome</keyword>
<proteinExistence type="predicted"/>
<dbReference type="EMBL" id="JAWWNJ010000026">
    <property type="protein sequence ID" value="KAK7029757.1"/>
    <property type="molecule type" value="Genomic_DNA"/>
</dbReference>
<accession>A0AAW0BSC0</accession>
<gene>
    <name evidence="2" type="ORF">R3P38DRAFT_2775187</name>
</gene>
<dbReference type="AlphaFoldDB" id="A0AAW0BSC0"/>
<comment type="caution">
    <text evidence="2">The sequence shown here is derived from an EMBL/GenBank/DDBJ whole genome shotgun (WGS) entry which is preliminary data.</text>
</comment>
<dbReference type="Proteomes" id="UP001362999">
    <property type="component" value="Unassembled WGS sequence"/>
</dbReference>
<feature type="compositionally biased region" description="Basic and acidic residues" evidence="1">
    <location>
        <begin position="132"/>
        <end position="148"/>
    </location>
</feature>
<reference evidence="2 3" key="1">
    <citation type="journal article" date="2024" name="J Genomics">
        <title>Draft genome sequencing and assembly of Favolaschia claudopus CIRM-BRFM 2984 isolated from oak limbs.</title>
        <authorList>
            <person name="Navarro D."/>
            <person name="Drula E."/>
            <person name="Chaduli D."/>
            <person name="Cazenave R."/>
            <person name="Ahrendt S."/>
            <person name="Wang J."/>
            <person name="Lipzen A."/>
            <person name="Daum C."/>
            <person name="Barry K."/>
            <person name="Grigoriev I.V."/>
            <person name="Favel A."/>
            <person name="Rosso M.N."/>
            <person name="Martin F."/>
        </authorList>
    </citation>
    <scope>NUCLEOTIDE SEQUENCE [LARGE SCALE GENOMIC DNA]</scope>
    <source>
        <strain evidence="2 3">CIRM-BRFM 2984</strain>
    </source>
</reference>
<organism evidence="2 3">
    <name type="scientific">Favolaschia claudopus</name>
    <dbReference type="NCBI Taxonomy" id="2862362"/>
    <lineage>
        <taxon>Eukaryota</taxon>
        <taxon>Fungi</taxon>
        <taxon>Dikarya</taxon>
        <taxon>Basidiomycota</taxon>
        <taxon>Agaricomycotina</taxon>
        <taxon>Agaricomycetes</taxon>
        <taxon>Agaricomycetidae</taxon>
        <taxon>Agaricales</taxon>
        <taxon>Marasmiineae</taxon>
        <taxon>Mycenaceae</taxon>
        <taxon>Favolaschia</taxon>
    </lineage>
</organism>
<evidence type="ECO:0000313" key="3">
    <source>
        <dbReference type="Proteomes" id="UP001362999"/>
    </source>
</evidence>
<sequence>MSRPEKLRSGEYWQDVRRRSKEAKAAREARIAGEGEFAPSLCDGAQVFTFAPGHSQPFVSVQHPGGRLLPVSGPSNPQSLEARRRMEKEVGRQKKRCQREAEERRARTQALRQSRQKAADADAALLARLRRGRAENKRRAAEHIDAARPLKKCSHAANPQRVVEPVK</sequence>